<dbReference type="PATRIC" id="fig|1300253.3.peg.4744"/>
<dbReference type="BioCyc" id="AMAC1300253:G12YX-3627-MONOMER"/>
<evidence type="ECO:0000313" key="2">
    <source>
        <dbReference type="Proteomes" id="UP000014909"/>
    </source>
</evidence>
<organism evidence="1 2">
    <name type="scientific">Alteromonas mediterranea 615</name>
    <dbReference type="NCBI Taxonomy" id="1300253"/>
    <lineage>
        <taxon>Bacteria</taxon>
        <taxon>Pseudomonadati</taxon>
        <taxon>Pseudomonadota</taxon>
        <taxon>Gammaproteobacteria</taxon>
        <taxon>Alteromonadales</taxon>
        <taxon>Alteromonadaceae</taxon>
        <taxon>Alteromonas/Salinimonas group</taxon>
        <taxon>Alteromonas</taxon>
    </lineage>
</organism>
<gene>
    <name evidence="1" type="ORF">I633_22801</name>
</gene>
<proteinExistence type="predicted"/>
<dbReference type="AlphaFoldDB" id="S5AJ61"/>
<accession>S5AJ61</accession>
<sequence length="117" mass="13031">MSKNKEIIRIPTNDELTTIDVELSYQLGGHNPWSYANEKRGIYVSVSPIKREGGFKSFTAFSGVKHCIKELKRFSNKALESAKPDVDTVKAMVMQVCQKSQLSVDSASFKDLESALS</sequence>
<dbReference type="EMBL" id="CP004847">
    <property type="protein sequence ID" value="AGP79980.1"/>
    <property type="molecule type" value="Genomic_DNA"/>
</dbReference>
<dbReference type="KEGG" id="amh:I633_22801"/>
<geneLocation type="plasmid" evidence="1">
    <name>unnamed</name>
</geneLocation>
<reference evidence="1 2" key="1">
    <citation type="journal article" date="2013" name="Genome Biol. Evol.">
        <title>Genomic Diversity of "Deep Ecotype" Alteromonas macleodii Isolates: Evidence for Pan-Mediterranean Clonal Frames.</title>
        <authorList>
            <person name="Lopez-Perez M."/>
            <person name="Gonzaga A."/>
            <person name="Rodriguez-Valera F."/>
        </authorList>
    </citation>
    <scope>NUCLEOTIDE SEQUENCE [LARGE SCALE GENOMIC DNA]</scope>
    <source>
        <strain evidence="2">'English Channel 615'</strain>
        <plasmid evidence="2">Plasmid</plasmid>
    </source>
</reference>
<protein>
    <submittedName>
        <fullName evidence="1">Uncharacterized protein</fullName>
    </submittedName>
</protein>
<evidence type="ECO:0000313" key="1">
    <source>
        <dbReference type="EMBL" id="AGP79980.1"/>
    </source>
</evidence>
<dbReference type="HOGENOM" id="CLU_2079780_0_0_6"/>
<name>S5AJ61_9ALTE</name>
<dbReference type="Proteomes" id="UP000014909">
    <property type="component" value="Plasmid unnamed"/>
</dbReference>
<keyword evidence="1" id="KW-0614">Plasmid</keyword>